<keyword evidence="3" id="KW-1185">Reference proteome</keyword>
<protein>
    <submittedName>
        <fullName evidence="2">Uncharacterized protein</fullName>
    </submittedName>
</protein>
<name>A0A553UHY2_9DEIO</name>
<feature type="region of interest" description="Disordered" evidence="1">
    <location>
        <begin position="238"/>
        <end position="259"/>
    </location>
</feature>
<organism evidence="2 3">
    <name type="scientific">Deinococcus detaillensis</name>
    <dbReference type="NCBI Taxonomy" id="2592048"/>
    <lineage>
        <taxon>Bacteria</taxon>
        <taxon>Thermotogati</taxon>
        <taxon>Deinococcota</taxon>
        <taxon>Deinococci</taxon>
        <taxon>Deinococcales</taxon>
        <taxon>Deinococcaceae</taxon>
        <taxon>Deinococcus</taxon>
    </lineage>
</organism>
<accession>A0A553UHY2</accession>
<comment type="caution">
    <text evidence="2">The sequence shown here is derived from an EMBL/GenBank/DDBJ whole genome shotgun (WGS) entry which is preliminary data.</text>
</comment>
<evidence type="ECO:0000256" key="1">
    <source>
        <dbReference type="SAM" id="MobiDB-lite"/>
    </source>
</evidence>
<dbReference type="OrthoDB" id="71675at2"/>
<dbReference type="Proteomes" id="UP000316092">
    <property type="component" value="Unassembled WGS sequence"/>
</dbReference>
<dbReference type="AlphaFoldDB" id="A0A553UHY2"/>
<sequence length="408" mass="44269">MSQDFLTRFLAGQRAKGQDQTSAFAVLERVHGQSGRAAVPPQATPAWLIDALEHQERQQASQARQQAGQARAAITRRPTTDTPPPVVRLAALSSEAAVLSLTACLDSAPCREISRAIFRTLYAVALDVAASQGHAASVTQAVFHLPAELVMDYVERKSSAFYENLLYLRSVGLIHCEAHMGDLRGAKVATGTLWAVSLQPERILTGQAAPARIRREDWGRKWRDLNADAKAGETVYNLLNPRPAPTKEPAGQSREPERVKTTLDTLKRWAKKPFSLKESDTLTVRQAPGAALDVVWQLGEAAGKPRNQRAAVVDRQARALAAAFGDDQLGFWRRLIWNLTRGIDAGVNLADDAGAILARILTDVRHDLATGSTPPHTPAAVANAALEKLRAHLEMFKDLPVGVRPAAA</sequence>
<feature type="compositionally biased region" description="Low complexity" evidence="1">
    <location>
        <begin position="58"/>
        <end position="77"/>
    </location>
</feature>
<feature type="region of interest" description="Disordered" evidence="1">
    <location>
        <begin position="58"/>
        <end position="84"/>
    </location>
</feature>
<evidence type="ECO:0000313" key="3">
    <source>
        <dbReference type="Proteomes" id="UP000316092"/>
    </source>
</evidence>
<gene>
    <name evidence="2" type="ORF">FNU79_17555</name>
</gene>
<evidence type="ECO:0000313" key="2">
    <source>
        <dbReference type="EMBL" id="TSA79641.1"/>
    </source>
</evidence>
<dbReference type="RefSeq" id="WP_143722092.1">
    <property type="nucleotide sequence ID" value="NZ_VKDB01000038.1"/>
</dbReference>
<proteinExistence type="predicted"/>
<dbReference type="EMBL" id="VKDB01000038">
    <property type="protein sequence ID" value="TSA79641.1"/>
    <property type="molecule type" value="Genomic_DNA"/>
</dbReference>
<reference evidence="2 3" key="1">
    <citation type="submission" date="2019-07" db="EMBL/GenBank/DDBJ databases">
        <title>Deinococcus detaillus sp. nov., isolated from humus soil in Antarctica.</title>
        <authorList>
            <person name="Zhang K."/>
        </authorList>
    </citation>
    <scope>NUCLEOTIDE SEQUENCE [LARGE SCALE GENOMIC DNA]</scope>
    <source>
        <strain evidence="2 3">H1</strain>
    </source>
</reference>